<name>A0A1X2H3F4_SYNRA</name>
<dbReference type="SMART" id="SM00046">
    <property type="entry name" value="DAGKc"/>
    <property type="match status" value="1"/>
</dbReference>
<evidence type="ECO:0000256" key="3">
    <source>
        <dbReference type="ARBA" id="ARBA00022777"/>
    </source>
</evidence>
<organism evidence="6 7">
    <name type="scientific">Syncephalastrum racemosum</name>
    <name type="common">Filamentous fungus</name>
    <dbReference type="NCBI Taxonomy" id="13706"/>
    <lineage>
        <taxon>Eukaryota</taxon>
        <taxon>Fungi</taxon>
        <taxon>Fungi incertae sedis</taxon>
        <taxon>Mucoromycota</taxon>
        <taxon>Mucoromycotina</taxon>
        <taxon>Mucoromycetes</taxon>
        <taxon>Mucorales</taxon>
        <taxon>Syncephalastraceae</taxon>
        <taxon>Syncephalastrum</taxon>
    </lineage>
</organism>
<dbReference type="Pfam" id="PF19279">
    <property type="entry name" value="YegS_C"/>
    <property type="match status" value="1"/>
</dbReference>
<dbReference type="PANTHER" id="PTHR12358">
    <property type="entry name" value="SPHINGOSINE KINASE"/>
    <property type="match status" value="1"/>
</dbReference>
<dbReference type="InterPro" id="IPR017438">
    <property type="entry name" value="ATP-NAD_kinase_N"/>
</dbReference>
<evidence type="ECO:0000313" key="7">
    <source>
        <dbReference type="Proteomes" id="UP000242180"/>
    </source>
</evidence>
<dbReference type="STRING" id="13706.A0A1X2H3F4"/>
<dbReference type="GO" id="GO:0046512">
    <property type="term" value="P:sphingosine biosynthetic process"/>
    <property type="evidence" value="ECO:0007669"/>
    <property type="project" value="TreeGrafter"/>
</dbReference>
<dbReference type="OMA" id="TMGNFYA"/>
<dbReference type="GO" id="GO:0016020">
    <property type="term" value="C:membrane"/>
    <property type="evidence" value="ECO:0007669"/>
    <property type="project" value="TreeGrafter"/>
</dbReference>
<evidence type="ECO:0000256" key="2">
    <source>
        <dbReference type="ARBA" id="ARBA00022741"/>
    </source>
</evidence>
<dbReference type="AlphaFoldDB" id="A0A1X2H3F4"/>
<dbReference type="FunCoup" id="A0A1X2H3F4">
    <property type="interactions" value="190"/>
</dbReference>
<feature type="domain" description="DAGKc" evidence="5">
    <location>
        <begin position="124"/>
        <end position="266"/>
    </location>
</feature>
<dbReference type="InterPro" id="IPR001206">
    <property type="entry name" value="Diacylglycerol_kinase_cat_dom"/>
</dbReference>
<gene>
    <name evidence="6" type="ORF">BCR43DRAFT_497460</name>
</gene>
<evidence type="ECO:0000259" key="5">
    <source>
        <dbReference type="PROSITE" id="PS50146"/>
    </source>
</evidence>
<dbReference type="Gene3D" id="2.60.200.40">
    <property type="match status" value="1"/>
</dbReference>
<dbReference type="PANTHER" id="PTHR12358:SF31">
    <property type="entry name" value="ACYLGLYCEROL KINASE, MITOCHONDRIAL"/>
    <property type="match status" value="1"/>
</dbReference>
<dbReference type="InterPro" id="IPR016064">
    <property type="entry name" value="NAD/diacylglycerol_kinase_sf"/>
</dbReference>
<evidence type="ECO:0000256" key="4">
    <source>
        <dbReference type="ARBA" id="ARBA00022840"/>
    </source>
</evidence>
<dbReference type="EMBL" id="MCGN01000010">
    <property type="protein sequence ID" value="ORY91898.1"/>
    <property type="molecule type" value="Genomic_DNA"/>
</dbReference>
<sequence length="497" mass="54481">MTMTTTALRVTNDHDQAVELRYNGEAITFAGEGAAAMPTRDRNCMIMLPNATKPSAVSPIDNHHVLHVSAKANTLFLNALCKREGKKRTGLQLVKLRYILSSEQSAEADRFCEVVMAGVYKGLVQRKRLKVLINPAGGQGRARTIFDEQVRPIFNAAQCTVDVQCTEYQNHALEIAKQLDITAYDCLVTVSGDGIIHEALNGFLLREDALEALQKVPLGVIPAGTGNALSICMLGEKAGFDPVQTALQIIKGKPMALDLCSVTYADKRYYSFLSHNYGMTAYADLATEPLRWMGDARTVLGLVKEIMARSTYPMEAHLDVVETDKQKIKASYKAARAAAANSSSAETSPDAAAEPCTLEHTLPALDTPTPESWTVVRDDVAFFLTSKVPWLARGMLSHPCALPNDGLLDLLLVRGNPSIGKQLDVFGKVEKGEHLDSSIVEYYKVKSFRLRPIQTKKKAYVAIDGEHAPAETFQVETHPRLARVLCVNDTYVDTCPK</sequence>
<dbReference type="Pfam" id="PF00781">
    <property type="entry name" value="DAGK_cat"/>
    <property type="match status" value="1"/>
</dbReference>
<accession>A0A1X2H3F4</accession>
<evidence type="ECO:0000313" key="6">
    <source>
        <dbReference type="EMBL" id="ORY91898.1"/>
    </source>
</evidence>
<protein>
    <submittedName>
        <fullName evidence="6">ATP-NAD kinase-like domain-containing protein</fullName>
    </submittedName>
</protein>
<dbReference type="PROSITE" id="PS50146">
    <property type="entry name" value="DAGK"/>
    <property type="match status" value="1"/>
</dbReference>
<keyword evidence="4" id="KW-0067">ATP-binding</keyword>
<dbReference type="SUPFAM" id="SSF111331">
    <property type="entry name" value="NAD kinase/diacylglycerol kinase-like"/>
    <property type="match status" value="1"/>
</dbReference>
<dbReference type="GO" id="GO:0005524">
    <property type="term" value="F:ATP binding"/>
    <property type="evidence" value="ECO:0007669"/>
    <property type="project" value="UniProtKB-KW"/>
</dbReference>
<dbReference type="InterPro" id="IPR045540">
    <property type="entry name" value="YegS/DAGK_C"/>
</dbReference>
<dbReference type="GO" id="GO:0001727">
    <property type="term" value="F:lipid kinase activity"/>
    <property type="evidence" value="ECO:0007669"/>
    <property type="project" value="TreeGrafter"/>
</dbReference>
<evidence type="ECO:0000256" key="1">
    <source>
        <dbReference type="ARBA" id="ARBA00022679"/>
    </source>
</evidence>
<keyword evidence="3 6" id="KW-0418">Kinase</keyword>
<proteinExistence type="predicted"/>
<keyword evidence="2" id="KW-0547">Nucleotide-binding</keyword>
<comment type="caution">
    <text evidence="6">The sequence shown here is derived from an EMBL/GenBank/DDBJ whole genome shotgun (WGS) entry which is preliminary data.</text>
</comment>
<dbReference type="Proteomes" id="UP000242180">
    <property type="component" value="Unassembled WGS sequence"/>
</dbReference>
<reference evidence="6 7" key="1">
    <citation type="submission" date="2016-07" db="EMBL/GenBank/DDBJ databases">
        <title>Pervasive Adenine N6-methylation of Active Genes in Fungi.</title>
        <authorList>
            <consortium name="DOE Joint Genome Institute"/>
            <person name="Mondo S.J."/>
            <person name="Dannebaum R.O."/>
            <person name="Kuo R.C."/>
            <person name="Labutti K."/>
            <person name="Haridas S."/>
            <person name="Kuo A."/>
            <person name="Salamov A."/>
            <person name="Ahrendt S.R."/>
            <person name="Lipzen A."/>
            <person name="Sullivan W."/>
            <person name="Andreopoulos W.B."/>
            <person name="Clum A."/>
            <person name="Lindquist E."/>
            <person name="Daum C."/>
            <person name="Ramamoorthy G.K."/>
            <person name="Gryganskyi A."/>
            <person name="Culley D."/>
            <person name="Magnuson J.K."/>
            <person name="James T.Y."/>
            <person name="O'Malley M.A."/>
            <person name="Stajich J.E."/>
            <person name="Spatafora J.W."/>
            <person name="Visel A."/>
            <person name="Grigoriev I.V."/>
        </authorList>
    </citation>
    <scope>NUCLEOTIDE SEQUENCE [LARGE SCALE GENOMIC DNA]</scope>
    <source>
        <strain evidence="6 7">NRRL 2496</strain>
    </source>
</reference>
<keyword evidence="7" id="KW-1185">Reference proteome</keyword>
<dbReference type="InParanoid" id="A0A1X2H3F4"/>
<dbReference type="InterPro" id="IPR050187">
    <property type="entry name" value="Lipid_Phosphate_FormReg"/>
</dbReference>
<dbReference type="Gene3D" id="3.40.50.10330">
    <property type="entry name" value="Probable inorganic polyphosphate/atp-NAD kinase, domain 1"/>
    <property type="match status" value="1"/>
</dbReference>
<dbReference type="OrthoDB" id="3853857at2759"/>
<dbReference type="GO" id="GO:0005737">
    <property type="term" value="C:cytoplasm"/>
    <property type="evidence" value="ECO:0007669"/>
    <property type="project" value="TreeGrafter"/>
</dbReference>
<keyword evidence="1" id="KW-0808">Transferase</keyword>